<dbReference type="Proteomes" id="UP001056120">
    <property type="component" value="Linkage Group LG20"/>
</dbReference>
<proteinExistence type="predicted"/>
<evidence type="ECO:0000313" key="2">
    <source>
        <dbReference type="Proteomes" id="UP001056120"/>
    </source>
</evidence>
<comment type="caution">
    <text evidence="1">The sequence shown here is derived from an EMBL/GenBank/DDBJ whole genome shotgun (WGS) entry which is preliminary data.</text>
</comment>
<reference evidence="1 2" key="2">
    <citation type="journal article" date="2022" name="Mol. Ecol. Resour.">
        <title>The genomes of chicory, endive, great burdock and yacon provide insights into Asteraceae paleo-polyploidization history and plant inulin production.</title>
        <authorList>
            <person name="Fan W."/>
            <person name="Wang S."/>
            <person name="Wang H."/>
            <person name="Wang A."/>
            <person name="Jiang F."/>
            <person name="Liu H."/>
            <person name="Zhao H."/>
            <person name="Xu D."/>
            <person name="Zhang Y."/>
        </authorList>
    </citation>
    <scope>NUCLEOTIDE SEQUENCE [LARGE SCALE GENOMIC DNA]</scope>
    <source>
        <strain evidence="2">cv. Yunnan</strain>
        <tissue evidence="1">Leaves</tissue>
    </source>
</reference>
<gene>
    <name evidence="1" type="ORF">L1987_59405</name>
</gene>
<dbReference type="EMBL" id="CM042037">
    <property type="protein sequence ID" value="KAI3741731.1"/>
    <property type="molecule type" value="Genomic_DNA"/>
</dbReference>
<evidence type="ECO:0000313" key="1">
    <source>
        <dbReference type="EMBL" id="KAI3741731.1"/>
    </source>
</evidence>
<accession>A0ACB9D5V8</accession>
<sequence length="66" mass="7446">MRNVNVTIYYVQCNNLQRRWLLVRPHLHPFYLPSSTAKMVVAANDGESTQAEAAMVVGRRSGNNAQ</sequence>
<reference evidence="2" key="1">
    <citation type="journal article" date="2022" name="Mol. Ecol. Resour.">
        <title>The genomes of chicory, endive, great burdock and yacon provide insights into Asteraceae palaeo-polyploidization history and plant inulin production.</title>
        <authorList>
            <person name="Fan W."/>
            <person name="Wang S."/>
            <person name="Wang H."/>
            <person name="Wang A."/>
            <person name="Jiang F."/>
            <person name="Liu H."/>
            <person name="Zhao H."/>
            <person name="Xu D."/>
            <person name="Zhang Y."/>
        </authorList>
    </citation>
    <scope>NUCLEOTIDE SEQUENCE [LARGE SCALE GENOMIC DNA]</scope>
    <source>
        <strain evidence="2">cv. Yunnan</strain>
    </source>
</reference>
<keyword evidence="2" id="KW-1185">Reference proteome</keyword>
<organism evidence="1 2">
    <name type="scientific">Smallanthus sonchifolius</name>
    <dbReference type="NCBI Taxonomy" id="185202"/>
    <lineage>
        <taxon>Eukaryota</taxon>
        <taxon>Viridiplantae</taxon>
        <taxon>Streptophyta</taxon>
        <taxon>Embryophyta</taxon>
        <taxon>Tracheophyta</taxon>
        <taxon>Spermatophyta</taxon>
        <taxon>Magnoliopsida</taxon>
        <taxon>eudicotyledons</taxon>
        <taxon>Gunneridae</taxon>
        <taxon>Pentapetalae</taxon>
        <taxon>asterids</taxon>
        <taxon>campanulids</taxon>
        <taxon>Asterales</taxon>
        <taxon>Asteraceae</taxon>
        <taxon>Asteroideae</taxon>
        <taxon>Heliantheae alliance</taxon>
        <taxon>Millerieae</taxon>
        <taxon>Smallanthus</taxon>
    </lineage>
</organism>
<protein>
    <submittedName>
        <fullName evidence="1">Uncharacterized protein</fullName>
    </submittedName>
</protein>
<name>A0ACB9D5V8_9ASTR</name>